<evidence type="ECO:0000256" key="1">
    <source>
        <dbReference type="SAM" id="SignalP"/>
    </source>
</evidence>
<evidence type="ECO:0000313" key="2">
    <source>
        <dbReference type="EMBL" id="WQQ24715.1"/>
    </source>
</evidence>
<organism evidence="2 3">
    <name type="scientific">Nocardioides bizhenqiangii</name>
    <dbReference type="NCBI Taxonomy" id="3095076"/>
    <lineage>
        <taxon>Bacteria</taxon>
        <taxon>Bacillati</taxon>
        <taxon>Actinomycetota</taxon>
        <taxon>Actinomycetes</taxon>
        <taxon>Propionibacteriales</taxon>
        <taxon>Nocardioidaceae</taxon>
        <taxon>Nocardioides</taxon>
    </lineage>
</organism>
<reference evidence="3" key="1">
    <citation type="submission" date="2023-12" db="EMBL/GenBank/DDBJ databases">
        <title>Novel species in genus Nocardioides.</title>
        <authorList>
            <person name="Zhou H."/>
        </authorList>
    </citation>
    <scope>NUCLEOTIDE SEQUENCE [LARGE SCALE GENOMIC DNA]</scope>
    <source>
        <strain evidence="3">HM61</strain>
    </source>
</reference>
<feature type="signal peptide" evidence="1">
    <location>
        <begin position="1"/>
        <end position="24"/>
    </location>
</feature>
<dbReference type="Proteomes" id="UP001327225">
    <property type="component" value="Chromosome"/>
</dbReference>
<feature type="chain" id="PRO_5046999550" description="PLAT domain-containing protein" evidence="1">
    <location>
        <begin position="25"/>
        <end position="175"/>
    </location>
</feature>
<protein>
    <recommendedName>
        <fullName evidence="4">PLAT domain-containing protein</fullName>
    </recommendedName>
</protein>
<keyword evidence="3" id="KW-1185">Reference proteome</keyword>
<evidence type="ECO:0008006" key="4">
    <source>
        <dbReference type="Google" id="ProtNLM"/>
    </source>
</evidence>
<dbReference type="EMBL" id="CP141059">
    <property type="protein sequence ID" value="WQQ24715.1"/>
    <property type="molecule type" value="Genomic_DNA"/>
</dbReference>
<keyword evidence="1" id="KW-0732">Signal</keyword>
<proteinExistence type="predicted"/>
<gene>
    <name evidence="2" type="ORF">SHK19_12135</name>
</gene>
<name>A0ABZ0ZJS1_9ACTN</name>
<evidence type="ECO:0000313" key="3">
    <source>
        <dbReference type="Proteomes" id="UP001327225"/>
    </source>
</evidence>
<sequence length="175" mass="18996">MRRATILVAVWTACAWAAASPAHAGRLEVADPSGDTYNGSSLLDITTVVVRNLDSAIVTKVHFGRAGTGDLIVHFQTDGEPDRVLAAVVSHHRPTRGDRNSFAATDGTEGCDGLRVSWNHDLDLATIKVPSRCLAQGDYDEVRVRVLTEIVVDQDVYAPNPGARGWPWTRWVPRG</sequence>
<accession>A0ABZ0ZJS1</accession>
<dbReference type="RefSeq" id="WP_322455221.1">
    <property type="nucleotide sequence ID" value="NZ_CP141059.1"/>
</dbReference>